<dbReference type="EMBL" id="AJ278769">
    <property type="protein sequence ID" value="CAC06106.1"/>
    <property type="molecule type" value="mRNA"/>
</dbReference>
<sequence length="39" mass="4532">GRHSRQELKQRPQRNAAFWLLSHGLLSLLAPHAQGWHHP</sequence>
<feature type="non-terminal residue" evidence="1">
    <location>
        <position position="1"/>
    </location>
</feature>
<gene>
    <name evidence="2" type="primary">Gphn</name>
    <name evidence="1" type="synonym">gephyrin</name>
</gene>
<dbReference type="AGR" id="MGI:109602"/>
<evidence type="ECO:0000313" key="1">
    <source>
        <dbReference type="EMBL" id="CAC06106.1"/>
    </source>
</evidence>
<reference evidence="1" key="1">
    <citation type="journal article" date="2000" name="Proc. Natl. Acad. Sci. U.S.A.">
        <title>Diversity and phylogeny of gephyrin: tissue-specific splice variants, gene structure, and sequence similarities to molybdenum cofactor-synthesizing and cytoskeleton-associated proteins.</title>
        <authorList>
            <person name="Ramming M."/>
            <person name="Kins S."/>
            <person name="Werner N."/>
            <person name="Hermann A."/>
            <person name="Betz H."/>
            <person name="Kirsch J."/>
        </authorList>
    </citation>
    <scope>NUCLEOTIDE SEQUENCE</scope>
</reference>
<dbReference type="MGI" id="MGI:109602">
    <property type="gene designation" value="Gphn"/>
</dbReference>
<dbReference type="AlphaFoldDB" id="Q9ESW9"/>
<accession>Q9ESW9</accession>
<evidence type="ECO:0000313" key="2">
    <source>
        <dbReference type="MGI" id="MGI:109602"/>
    </source>
</evidence>
<proteinExistence type="evidence at transcript level"/>
<organism evidence="1">
    <name type="scientific">Mus musculus</name>
    <name type="common">Mouse</name>
    <dbReference type="NCBI Taxonomy" id="10090"/>
    <lineage>
        <taxon>Eukaryota</taxon>
        <taxon>Metazoa</taxon>
        <taxon>Chordata</taxon>
        <taxon>Craniata</taxon>
        <taxon>Vertebrata</taxon>
        <taxon>Euteleostomi</taxon>
        <taxon>Mammalia</taxon>
        <taxon>Eutheria</taxon>
        <taxon>Euarchontoglires</taxon>
        <taxon>Glires</taxon>
        <taxon>Rodentia</taxon>
        <taxon>Myomorpha</taxon>
        <taxon>Muroidea</taxon>
        <taxon>Muridae</taxon>
        <taxon>Murinae</taxon>
        <taxon>Mus</taxon>
        <taxon>Mus</taxon>
    </lineage>
</organism>
<protein>
    <submittedName>
        <fullName evidence="1">Gephyrin</fullName>
    </submittedName>
</protein>
<name>Q9ESW9_MOUSE</name>
<feature type="non-terminal residue" evidence="1">
    <location>
        <position position="39"/>
    </location>
</feature>